<feature type="transmembrane region" description="Helical" evidence="8">
    <location>
        <begin position="147"/>
        <end position="170"/>
    </location>
</feature>
<dbReference type="PANTHER" id="PTHR30450">
    <property type="entry name" value="ABC TRANSPORTER PERMEASE"/>
    <property type="match status" value="1"/>
</dbReference>
<dbReference type="AlphaFoldDB" id="A0A9X3TVE3"/>
<dbReference type="EMBL" id="JAPYYP010000057">
    <property type="protein sequence ID" value="MDA5110995.1"/>
    <property type="molecule type" value="Genomic_DNA"/>
</dbReference>
<dbReference type="Gene3D" id="1.10.3720.10">
    <property type="entry name" value="MetI-like"/>
    <property type="match status" value="1"/>
</dbReference>
<reference evidence="10" key="1">
    <citation type="submission" date="2022-12" db="EMBL/GenBank/DDBJ databases">
        <title>Draft genome sequence of the thermophilic strain Brevibacillus thermoruber HT42, isolated from Los Humeros, Puebla, Mexico, with biotechnological potential.</title>
        <authorList>
            <person name="Lara Sanchez J."/>
            <person name="Solis Palacios R."/>
            <person name="Bustos Baena A.S."/>
            <person name="Ruz Baez A.E."/>
            <person name="Espinosa Luna G."/>
            <person name="Oliart Ros R.M."/>
        </authorList>
    </citation>
    <scope>NUCLEOTIDE SEQUENCE</scope>
    <source>
        <strain evidence="10">HT42</strain>
    </source>
</reference>
<keyword evidence="3 8" id="KW-0813">Transport</keyword>
<dbReference type="RefSeq" id="WP_029098429.1">
    <property type="nucleotide sequence ID" value="NZ_JAPYYP010000057.1"/>
</dbReference>
<feature type="transmembrane region" description="Helical" evidence="8">
    <location>
        <begin position="83"/>
        <end position="101"/>
    </location>
</feature>
<evidence type="ECO:0000256" key="1">
    <source>
        <dbReference type="ARBA" id="ARBA00004651"/>
    </source>
</evidence>
<dbReference type="Pfam" id="PF00528">
    <property type="entry name" value="BPD_transp_1"/>
    <property type="match status" value="1"/>
</dbReference>
<name>A0A9X3TVE3_9BACL</name>
<dbReference type="PROSITE" id="PS50928">
    <property type="entry name" value="ABC_TM1"/>
    <property type="match status" value="1"/>
</dbReference>
<keyword evidence="11" id="KW-1185">Reference proteome</keyword>
<protein>
    <submittedName>
        <fullName evidence="10">ABC transporter permease</fullName>
    </submittedName>
</protein>
<dbReference type="CDD" id="cd06261">
    <property type="entry name" value="TM_PBP2"/>
    <property type="match status" value="1"/>
</dbReference>
<sequence>MDRLVELLPLFYQSFEETVIMVGISLFISTLLGIPLGVLLVITRPDHLAPNKWVYHSLNVIINVIRSLPFIILMVAIIPFTEFVVGTSIGVEGAIVPLIVYTTPYIARLMETALLEVDRGVIEAYQAMGASRSQIIFRIMIREARPGIVLCLTIATIGLIGATAMAGAVGAGGLGDLALRYGYQQWDIEVMIMTVIILICLVQAIQSLGNWAAKKLKKTA</sequence>
<evidence type="ECO:0000259" key="9">
    <source>
        <dbReference type="PROSITE" id="PS50928"/>
    </source>
</evidence>
<dbReference type="PANTHER" id="PTHR30450:SF14">
    <property type="entry name" value="TRANSPORTER, PERMEASE PROTEIN, PUTATIVE-RELATED"/>
    <property type="match status" value="1"/>
</dbReference>
<keyword evidence="6 8" id="KW-1133">Transmembrane helix</keyword>
<dbReference type="GO" id="GO:0005886">
    <property type="term" value="C:plasma membrane"/>
    <property type="evidence" value="ECO:0007669"/>
    <property type="project" value="UniProtKB-SubCell"/>
</dbReference>
<keyword evidence="7 8" id="KW-0472">Membrane</keyword>
<keyword evidence="5 8" id="KW-0812">Transmembrane</keyword>
<dbReference type="InterPro" id="IPR000515">
    <property type="entry name" value="MetI-like"/>
</dbReference>
<comment type="similarity">
    <text evidence="2">Belongs to the binding-protein-dependent transport system permease family. CysTW subfamily.</text>
</comment>
<feature type="transmembrane region" description="Helical" evidence="8">
    <location>
        <begin position="190"/>
        <end position="213"/>
    </location>
</feature>
<keyword evidence="4" id="KW-1003">Cell membrane</keyword>
<evidence type="ECO:0000313" key="11">
    <source>
        <dbReference type="Proteomes" id="UP001151071"/>
    </source>
</evidence>
<dbReference type="FunFam" id="1.10.3720.10:FF:000002">
    <property type="entry name" value="D-methionine ABC transporter permease MetI"/>
    <property type="match status" value="1"/>
</dbReference>
<dbReference type="InterPro" id="IPR051322">
    <property type="entry name" value="AA_ABC_Transporter_Permease"/>
</dbReference>
<dbReference type="SUPFAM" id="SSF161098">
    <property type="entry name" value="MetI-like"/>
    <property type="match status" value="1"/>
</dbReference>
<feature type="transmembrane region" description="Helical" evidence="8">
    <location>
        <begin position="20"/>
        <end position="42"/>
    </location>
</feature>
<proteinExistence type="inferred from homology"/>
<accession>A0A9X3TVE3</accession>
<organism evidence="10 11">
    <name type="scientific">Brevibacillus thermoruber</name>
    <dbReference type="NCBI Taxonomy" id="33942"/>
    <lineage>
        <taxon>Bacteria</taxon>
        <taxon>Bacillati</taxon>
        <taxon>Bacillota</taxon>
        <taxon>Bacilli</taxon>
        <taxon>Bacillales</taxon>
        <taxon>Paenibacillaceae</taxon>
        <taxon>Brevibacillus</taxon>
    </lineage>
</organism>
<evidence type="ECO:0000256" key="2">
    <source>
        <dbReference type="ARBA" id="ARBA00007069"/>
    </source>
</evidence>
<dbReference type="InterPro" id="IPR035906">
    <property type="entry name" value="MetI-like_sf"/>
</dbReference>
<evidence type="ECO:0000256" key="8">
    <source>
        <dbReference type="RuleBase" id="RU363032"/>
    </source>
</evidence>
<evidence type="ECO:0000256" key="7">
    <source>
        <dbReference type="ARBA" id="ARBA00023136"/>
    </source>
</evidence>
<feature type="transmembrane region" description="Helical" evidence="8">
    <location>
        <begin position="54"/>
        <end position="77"/>
    </location>
</feature>
<evidence type="ECO:0000256" key="3">
    <source>
        <dbReference type="ARBA" id="ARBA00022448"/>
    </source>
</evidence>
<feature type="domain" description="ABC transmembrane type-1" evidence="9">
    <location>
        <begin position="15"/>
        <end position="207"/>
    </location>
</feature>
<comment type="caution">
    <text evidence="10">The sequence shown here is derived from an EMBL/GenBank/DDBJ whole genome shotgun (WGS) entry which is preliminary data.</text>
</comment>
<evidence type="ECO:0000313" key="10">
    <source>
        <dbReference type="EMBL" id="MDA5110995.1"/>
    </source>
</evidence>
<gene>
    <name evidence="10" type="ORF">O3V59_21915</name>
</gene>
<dbReference type="GO" id="GO:0048473">
    <property type="term" value="P:D-methionine transmembrane transport"/>
    <property type="evidence" value="ECO:0007669"/>
    <property type="project" value="TreeGrafter"/>
</dbReference>
<evidence type="ECO:0000256" key="6">
    <source>
        <dbReference type="ARBA" id="ARBA00022989"/>
    </source>
</evidence>
<evidence type="ECO:0000256" key="4">
    <source>
        <dbReference type="ARBA" id="ARBA00022475"/>
    </source>
</evidence>
<comment type="subcellular location">
    <subcellularLocation>
        <location evidence="1 8">Cell membrane</location>
        <topology evidence="1 8">Multi-pass membrane protein</topology>
    </subcellularLocation>
</comment>
<evidence type="ECO:0000256" key="5">
    <source>
        <dbReference type="ARBA" id="ARBA00022692"/>
    </source>
</evidence>
<dbReference type="Proteomes" id="UP001151071">
    <property type="component" value="Unassembled WGS sequence"/>
</dbReference>